<gene>
    <name evidence="5" type="ORF">SAMN06295960_3024</name>
</gene>
<dbReference type="GO" id="GO:0003677">
    <property type="term" value="F:DNA binding"/>
    <property type="evidence" value="ECO:0007669"/>
    <property type="project" value="UniProtKB-KW"/>
</dbReference>
<feature type="domain" description="HTH marR-type" evidence="4">
    <location>
        <begin position="3"/>
        <end position="138"/>
    </location>
</feature>
<dbReference type="InterPro" id="IPR000835">
    <property type="entry name" value="HTH_MarR-typ"/>
</dbReference>
<proteinExistence type="predicted"/>
<dbReference type="Gene3D" id="1.10.10.10">
    <property type="entry name" value="Winged helix-like DNA-binding domain superfamily/Winged helix DNA-binding domain"/>
    <property type="match status" value="1"/>
</dbReference>
<keyword evidence="3" id="KW-0804">Transcription</keyword>
<protein>
    <submittedName>
        <fullName evidence="5">DNA-binding transcriptional regulator, MarR family</fullName>
    </submittedName>
</protein>
<dbReference type="PANTHER" id="PTHR42756:SF1">
    <property type="entry name" value="TRANSCRIPTIONAL REPRESSOR OF EMRAB OPERON"/>
    <property type="match status" value="1"/>
</dbReference>
<dbReference type="Pfam" id="PF01047">
    <property type="entry name" value="MarR"/>
    <property type="match status" value="1"/>
</dbReference>
<evidence type="ECO:0000313" key="6">
    <source>
        <dbReference type="Proteomes" id="UP000193834"/>
    </source>
</evidence>
<evidence type="ECO:0000256" key="3">
    <source>
        <dbReference type="ARBA" id="ARBA00023163"/>
    </source>
</evidence>
<keyword evidence="2 5" id="KW-0238">DNA-binding</keyword>
<name>A0A1X7L5W6_9BACL</name>
<dbReference type="PRINTS" id="PR00598">
    <property type="entry name" value="HTHMARR"/>
</dbReference>
<dbReference type="AlphaFoldDB" id="A0A1X7L5W6"/>
<keyword evidence="6" id="KW-1185">Reference proteome</keyword>
<dbReference type="SUPFAM" id="SSF46785">
    <property type="entry name" value="Winged helix' DNA-binding domain"/>
    <property type="match status" value="1"/>
</dbReference>
<organism evidence="5 6">
    <name type="scientific">Paenibacillus aquistagni</name>
    <dbReference type="NCBI Taxonomy" id="1852522"/>
    <lineage>
        <taxon>Bacteria</taxon>
        <taxon>Bacillati</taxon>
        <taxon>Bacillota</taxon>
        <taxon>Bacilli</taxon>
        <taxon>Bacillales</taxon>
        <taxon>Paenibacillaceae</taxon>
        <taxon>Paenibacillus</taxon>
    </lineage>
</organism>
<dbReference type="EMBL" id="FXAZ01000004">
    <property type="protein sequence ID" value="SMG49150.1"/>
    <property type="molecule type" value="Genomic_DNA"/>
</dbReference>
<keyword evidence="1" id="KW-0805">Transcription regulation</keyword>
<evidence type="ECO:0000313" key="5">
    <source>
        <dbReference type="EMBL" id="SMG49150.1"/>
    </source>
</evidence>
<dbReference type="InterPro" id="IPR036390">
    <property type="entry name" value="WH_DNA-bd_sf"/>
</dbReference>
<sequence>MSEHPMLLDLPILFKKLIKRATQEWNRRVDEEMSMNQFRLLCILRKQGSTQVNELAEKLGVTAGAITGMADKLMDRGRVVRTRISTDRRAVLLEITEEGNRCVDTLVEKQGEMLAALFGTLSPEDMEHLQRIFSEMLDRLEQIKEE</sequence>
<dbReference type="GO" id="GO:0003700">
    <property type="term" value="F:DNA-binding transcription factor activity"/>
    <property type="evidence" value="ECO:0007669"/>
    <property type="project" value="InterPro"/>
</dbReference>
<evidence type="ECO:0000259" key="4">
    <source>
        <dbReference type="PROSITE" id="PS50995"/>
    </source>
</evidence>
<dbReference type="Proteomes" id="UP000193834">
    <property type="component" value="Unassembled WGS sequence"/>
</dbReference>
<reference evidence="5 6" key="1">
    <citation type="submission" date="2017-04" db="EMBL/GenBank/DDBJ databases">
        <authorList>
            <person name="Afonso C.L."/>
            <person name="Miller P.J."/>
            <person name="Scott M.A."/>
            <person name="Spackman E."/>
            <person name="Goraichik I."/>
            <person name="Dimitrov K.M."/>
            <person name="Suarez D.L."/>
            <person name="Swayne D.E."/>
        </authorList>
    </citation>
    <scope>NUCLEOTIDE SEQUENCE [LARGE SCALE GENOMIC DNA]</scope>
    <source>
        <strain evidence="5 6">11</strain>
    </source>
</reference>
<dbReference type="SMART" id="SM00347">
    <property type="entry name" value="HTH_MARR"/>
    <property type="match status" value="1"/>
</dbReference>
<dbReference type="STRING" id="1852522.SAMN06295960_3024"/>
<dbReference type="RefSeq" id="WP_085495396.1">
    <property type="nucleotide sequence ID" value="NZ_FXAZ01000004.1"/>
</dbReference>
<evidence type="ECO:0000256" key="1">
    <source>
        <dbReference type="ARBA" id="ARBA00023015"/>
    </source>
</evidence>
<dbReference type="InterPro" id="IPR036388">
    <property type="entry name" value="WH-like_DNA-bd_sf"/>
</dbReference>
<evidence type="ECO:0000256" key="2">
    <source>
        <dbReference type="ARBA" id="ARBA00023125"/>
    </source>
</evidence>
<dbReference type="PROSITE" id="PS50995">
    <property type="entry name" value="HTH_MARR_2"/>
    <property type="match status" value="1"/>
</dbReference>
<accession>A0A1X7L5W6</accession>
<dbReference type="OrthoDB" id="166070at2"/>
<dbReference type="PANTHER" id="PTHR42756">
    <property type="entry name" value="TRANSCRIPTIONAL REGULATOR, MARR"/>
    <property type="match status" value="1"/>
</dbReference>